<accession>A0A164NKA2</accession>
<dbReference type="OrthoDB" id="5148094at2759"/>
<dbReference type="InterPro" id="IPR056809">
    <property type="entry name" value="HEAT_GCN1_fung"/>
</dbReference>
<protein>
    <submittedName>
        <fullName evidence="5">ARM repeat-containing protein</fullName>
    </submittedName>
</protein>
<dbReference type="STRING" id="1314777.A0A164NKA2"/>
<evidence type="ECO:0000259" key="4">
    <source>
        <dbReference type="SMART" id="SM01349"/>
    </source>
</evidence>
<feature type="repeat" description="HEAT" evidence="3">
    <location>
        <begin position="2026"/>
        <end position="2064"/>
    </location>
</feature>
<dbReference type="PANTHER" id="PTHR23346">
    <property type="entry name" value="TRANSLATIONAL ACTIVATOR GCN1-RELATED"/>
    <property type="match status" value="1"/>
</dbReference>
<dbReference type="Gene3D" id="1.25.10.10">
    <property type="entry name" value="Leucine-rich Repeat Variant"/>
    <property type="match status" value="5"/>
</dbReference>
<dbReference type="InterPro" id="IPR057546">
    <property type="entry name" value="HEAT_GCN1"/>
</dbReference>
<evidence type="ECO:0000256" key="2">
    <source>
        <dbReference type="ARBA" id="ARBA00022737"/>
    </source>
</evidence>
<comment type="similarity">
    <text evidence="1">Belongs to the GCN1 family.</text>
</comment>
<dbReference type="InterPro" id="IPR022716">
    <property type="entry name" value="Gcn1_N"/>
</dbReference>
<feature type="repeat" description="HEAT" evidence="3">
    <location>
        <begin position="1560"/>
        <end position="1598"/>
    </location>
</feature>
<evidence type="ECO:0000313" key="6">
    <source>
        <dbReference type="Proteomes" id="UP000076722"/>
    </source>
</evidence>
<gene>
    <name evidence="5" type="ORF">SISNIDRAFT_490756</name>
</gene>
<dbReference type="GO" id="GO:0005829">
    <property type="term" value="C:cytosol"/>
    <property type="evidence" value="ECO:0007669"/>
    <property type="project" value="TreeGrafter"/>
</dbReference>
<dbReference type="InterPro" id="IPR016024">
    <property type="entry name" value="ARM-type_fold"/>
</dbReference>
<dbReference type="InterPro" id="IPR056810">
    <property type="entry name" value="GNC1-like_N"/>
</dbReference>
<dbReference type="Pfam" id="PF24916">
    <property type="entry name" value="HEAT_GCN1_fung"/>
    <property type="match status" value="1"/>
</dbReference>
<proteinExistence type="inferred from homology"/>
<dbReference type="GO" id="GO:0006417">
    <property type="term" value="P:regulation of translation"/>
    <property type="evidence" value="ECO:0007669"/>
    <property type="project" value="TreeGrafter"/>
</dbReference>
<organism evidence="5 6">
    <name type="scientific">Sistotremastrum niveocremeum HHB9708</name>
    <dbReference type="NCBI Taxonomy" id="1314777"/>
    <lineage>
        <taxon>Eukaryota</taxon>
        <taxon>Fungi</taxon>
        <taxon>Dikarya</taxon>
        <taxon>Basidiomycota</taxon>
        <taxon>Agaricomycotina</taxon>
        <taxon>Agaricomycetes</taxon>
        <taxon>Sistotremastrales</taxon>
        <taxon>Sistotremastraceae</taxon>
        <taxon>Sertulicium</taxon>
        <taxon>Sertulicium niveocremeum</taxon>
    </lineage>
</organism>
<dbReference type="InterPro" id="IPR034085">
    <property type="entry name" value="TOG"/>
</dbReference>
<dbReference type="SMART" id="SM01349">
    <property type="entry name" value="TOG"/>
    <property type="match status" value="1"/>
</dbReference>
<dbReference type="PANTHER" id="PTHR23346:SF7">
    <property type="entry name" value="STALLED RIBOSOME SENSOR GCN1"/>
    <property type="match status" value="1"/>
</dbReference>
<dbReference type="SUPFAM" id="SSF48371">
    <property type="entry name" value="ARM repeat"/>
    <property type="match status" value="3"/>
</dbReference>
<sequence length="2568" mass="281016">MSKASIQSWVNTTQLEDEDEGFVHTTTWDGSDEGWHSFVSHARAGLLDSSTKRRLDLIQNNLSPLVQGAVGLTARLTLKDLNKSQISDLFQLVTLTYPRYVDTSSRKAAESLVVAIALKDEGKTSKPGTSEFVLSWLNRELSRLCRDSPGGASFAPTNCYVLLNWACALYSGLVLNRDTDAFLHSAEFPLLVVSLALAIDFILSDSSRAKPTMRRSALVRVRRALRNAPNTIFQLIHTLTTSSPVVTNAALVGVAVDVTIRLKNRADLTILEAAKPLVVTFQNQVLIASKVPVPTHSSAALHDFVKTVVSEQDLQEFYLPTIEKALLRSPEIALSTCATFFQAYTRSVRQELFKKLLAPTLSSAKSTNQKTRESSVQLFSSLMSRDNTEDILHIVIDEVLALPKTSKTASVDHRNALFTMLNHIPPTKASSDIVKVASSLLAKETNEAALLTLAQALTPHLTYLLKANIPIEKTALTEYQRNMASAKPALRRASCVLTGSAMWELDGITTDAIKVFATALFPAWEGSLKTVLATPSSSAVSSLEAYLAIAVIYGPLSRIEDATLGKAAHQSAPSLGLNSSKSFLISERTYHKITSEEEEIWLLRSLEAVALSPDVDTSSDQVRQGLGLAFIHLAVESGNASTRRECLESLKRMCQKIPRAANQLVKSGLDAAVSREPTSSAKISNCLEDAPDRSTLRQSRLAAVLLTSAAYGEAISVSIRESMLEETLLLSHHPFIGGDSRQSWVDLAQRAQIDPRDYIARYTNQLLSFLLPKKELPESQAQRTARFHALTTLVFINPEAVLGRLLDRISSDLDPIPLKALSQDDYDIWRTPAGTLFHDVLASKKPLAIEKGKDQDIKKWEAELRKSLANKKTAAGGALSKQDQALVDAQLAHEAKIRARVDSIKSRLHLGLDTLQAIINAYATAFQPFMARVAGLLLDGPIAYGSRLIEGKAIEVYLNLAKFCAERLDLMRKFIGVATLRALSISGLQDGYELEPLEELVLRVLYRLRSEAERQAFDAATFSYFNPLLSAIIQGGGLNPSSDDSALEQVALSMDVIRFHSAEVSDVAFPRSDIMRNAIHVIARHPKLSKDASSALISIGEAVYANASRAESDFLLQSALVDESHVRNAILNSLQPFDVTDIDWSPELWVLCHDYDPQNVSLARHIWDDNGLDLPEDFAKFLLPFLDHKVHFVRSRIAFAFAEAIEYWPHTVDALTANLRGLYLERAKPLEVEYDEYGMVKAETVDRPDPWEARLAIAESFDALAPQWSEADILPFFQFLIAHEALGDRNPEVRRAMLQAGSSVVDSKGPAKLQALIQMFESHLLQAAPPTETADYVKEAVVILFGRLARHLEAGDSRLPVIVDRLVVALKTPSEQVQVAVSDCLSSLVLLMGDASELVNRLLLELLEGARYAERRGAAYGIAGIVKGLGVSSIHKFHLLGKLQQASEDKTKFERRQGAMFAFETLASSLQRLFEPFAINMLPMLLAAFGDATPDVREATQDASRAMMAHLSGYGVKLVLPSLLSGLEEKQWRTKKGAIELLGTMAYCSPKQLSLSLPTIIPHLTGVLTDSHAQVRAAANKSLKQFGEVISNPEIQSMVPVLLKGLVDPEKIPNALTYLLKTSFMHYIDSPSLAIVVPILERGLKQRGEPKRKAAQIVGNMASLTDTKDFVPYLPRLMPLVHVVLVDPVPEARATAAKALGTLVERLGEGYFPDLVPGLLQTLKSDTSGVDRQGAAQGLSEVLSGLGMERLEGLLPDIISNSTSPRPWVREGFMSLLVYLPATFGSRFQPHLTKIVTPILRGLADIEQTVQDAAMRAGRMIIANYATRAIDLLLPELENSMFNDGWRIRQSSISLVGELLFKISGVSGKVELDDDEEEPDHGAAVTETSRRALTESLGVERRDRILSALYLVRQDAVAVVRQSSVHIWKALVHNTPRTVREILPSLINKVIELLAGTEFEQQETAARTMGELCRKFGEKILSEIMPLLQISAKSESARTREGVCLALSEIMSNTTDTQREDHEDDVVSLVRKFLVDDSTNVRATAAKTFDVLQQYMGARAIDQTIPTLLEALRQPGASSGTALQALKEVMTVRASTVFPVLIPTLIGTPITAFNMRALASLVTVAGSALSRRLTVILNTLLKALETEKDEELVTEIRASIKALLLSVNDPEGLNTLMMLLLSWTKSESTQRRAEAAACFGVFCEGTDLDFSIYRIDWVRQLISMFDDPVSEVVQSAWTAFDAFVKAIPKEEYEGLVVPLHRTIESTGAPGRTVPGFSLPKGLAPTVPVIIAGLTTGSNEQREHAAYAIGDLVKRTDVQALKPFVVPFTGPLIRVATQAATYPPAVKTAILSALLVQLELIPAFVKPFFPQLQRTFVKSAADPASSTVRTKAAQALGALMKHQPRADQICTELLGGIAANDDPIAASLILALANVVRSAHQNLNATSQEAIISLLSSAWFENHEDPFVEAFADLFSAMAPFPDLLRPLVEGHLLAGTPLSPQSSHVLAKTIENSPDLFYTLDVVPSIVKKVTASIGSEKPSISRPAREAKELLRATYPYSDDEGVQSAF</sequence>
<dbReference type="GO" id="GO:0019887">
    <property type="term" value="F:protein kinase regulator activity"/>
    <property type="evidence" value="ECO:0007669"/>
    <property type="project" value="TreeGrafter"/>
</dbReference>
<dbReference type="EMBL" id="KV419444">
    <property type="protein sequence ID" value="KZS87791.1"/>
    <property type="molecule type" value="Genomic_DNA"/>
</dbReference>
<dbReference type="Pfam" id="PF24984">
    <property type="entry name" value="HEAT_EF3_GNC1"/>
    <property type="match status" value="1"/>
</dbReference>
<reference evidence="5 6" key="1">
    <citation type="journal article" date="2016" name="Mol. Biol. Evol.">
        <title>Comparative Genomics of Early-Diverging Mushroom-Forming Fungi Provides Insights into the Origins of Lignocellulose Decay Capabilities.</title>
        <authorList>
            <person name="Nagy L.G."/>
            <person name="Riley R."/>
            <person name="Tritt A."/>
            <person name="Adam C."/>
            <person name="Daum C."/>
            <person name="Floudas D."/>
            <person name="Sun H."/>
            <person name="Yadav J.S."/>
            <person name="Pangilinan J."/>
            <person name="Larsson K.H."/>
            <person name="Matsuura K."/>
            <person name="Barry K."/>
            <person name="Labutti K."/>
            <person name="Kuo R."/>
            <person name="Ohm R.A."/>
            <person name="Bhattacharya S.S."/>
            <person name="Shirouzu T."/>
            <person name="Yoshinaga Y."/>
            <person name="Martin F.M."/>
            <person name="Grigoriev I.V."/>
            <person name="Hibbett D.S."/>
        </authorList>
    </citation>
    <scope>NUCLEOTIDE SEQUENCE [LARGE SCALE GENOMIC DNA]</scope>
    <source>
        <strain evidence="5 6">HHB9708</strain>
    </source>
</reference>
<evidence type="ECO:0000313" key="5">
    <source>
        <dbReference type="EMBL" id="KZS87791.1"/>
    </source>
</evidence>
<feature type="domain" description="TOG" evidence="4">
    <location>
        <begin position="1384"/>
        <end position="1618"/>
    </location>
</feature>
<evidence type="ECO:0000256" key="3">
    <source>
        <dbReference type="PROSITE-ProRule" id="PRU00103"/>
    </source>
</evidence>
<dbReference type="Pfam" id="PF24987">
    <property type="entry name" value="HEAT_EF3_N"/>
    <property type="match status" value="2"/>
</dbReference>
<dbReference type="InterPro" id="IPR021133">
    <property type="entry name" value="HEAT_type_2"/>
</dbReference>
<keyword evidence="6" id="KW-1185">Reference proteome</keyword>
<dbReference type="InterPro" id="IPR011989">
    <property type="entry name" value="ARM-like"/>
</dbReference>
<dbReference type="PROSITE" id="PS50077">
    <property type="entry name" value="HEAT_REPEAT"/>
    <property type="match status" value="3"/>
</dbReference>
<dbReference type="Pfam" id="PF24993">
    <property type="entry name" value="GNC1_N"/>
    <property type="match status" value="1"/>
</dbReference>
<name>A0A164NKA2_9AGAM</name>
<dbReference type="Pfam" id="PF12074">
    <property type="entry name" value="Gcn1_N"/>
    <property type="match status" value="1"/>
</dbReference>
<evidence type="ECO:0000256" key="1">
    <source>
        <dbReference type="ARBA" id="ARBA00007366"/>
    </source>
</evidence>
<dbReference type="Proteomes" id="UP000076722">
    <property type="component" value="Unassembled WGS sequence"/>
</dbReference>
<dbReference type="GO" id="GO:0034198">
    <property type="term" value="P:cellular response to amino acid starvation"/>
    <property type="evidence" value="ECO:0007669"/>
    <property type="project" value="TreeGrafter"/>
</dbReference>
<dbReference type="Pfam" id="PF23271">
    <property type="entry name" value="HEAT_GCN1"/>
    <property type="match status" value="1"/>
</dbReference>
<keyword evidence="2" id="KW-0677">Repeat</keyword>
<feature type="repeat" description="HEAT" evidence="3">
    <location>
        <begin position="1677"/>
        <end position="1715"/>
    </location>
</feature>